<name>I7KV54_9CLOT</name>
<gene>
    <name evidence="1" type="ORF">CAAU_1765</name>
</gene>
<keyword evidence="2" id="KW-1185">Reference proteome</keyword>
<comment type="caution">
    <text evidence="1">The sequence shown here is derived from an EMBL/GenBank/DDBJ whole genome shotgun (WGS) entry which is preliminary data.</text>
</comment>
<dbReference type="AlphaFoldDB" id="I7KV54"/>
<reference evidence="1 2" key="1">
    <citation type="journal article" date="2011" name="J. Bacteriol.">
        <title>Draft genome sequence of Caloramator australicus strain RC3T, a thermoanaerobe from the Great Artesian Basin of Australia.</title>
        <authorList>
            <person name="Ogg C.D."/>
            <person name="Patel B.K.C."/>
        </authorList>
    </citation>
    <scope>NUCLEOTIDE SEQUENCE [LARGE SCALE GENOMIC DNA]</scope>
    <source>
        <strain evidence="1 2">RC3</strain>
    </source>
</reference>
<dbReference type="EMBL" id="CAKP01000096">
    <property type="protein sequence ID" value="CCJ33849.1"/>
    <property type="molecule type" value="Genomic_DNA"/>
</dbReference>
<dbReference type="OrthoDB" id="8454348at2"/>
<dbReference type="RefSeq" id="WP_008909107.1">
    <property type="nucleotide sequence ID" value="NZ_CAKP01000096.1"/>
</dbReference>
<accession>I7KV54</accession>
<evidence type="ECO:0000313" key="2">
    <source>
        <dbReference type="Proteomes" id="UP000007652"/>
    </source>
</evidence>
<proteinExistence type="predicted"/>
<protein>
    <submittedName>
        <fullName evidence="1">VrlQ</fullName>
    </submittedName>
</protein>
<organism evidence="1 2">
    <name type="scientific">Caloramator australicus RC3</name>
    <dbReference type="NCBI Taxonomy" id="857293"/>
    <lineage>
        <taxon>Bacteria</taxon>
        <taxon>Bacillati</taxon>
        <taxon>Bacillota</taxon>
        <taxon>Clostridia</taxon>
        <taxon>Eubacteriales</taxon>
        <taxon>Clostridiaceae</taxon>
        <taxon>Caloramator</taxon>
    </lineage>
</organism>
<dbReference type="Proteomes" id="UP000007652">
    <property type="component" value="Unassembled WGS sequence"/>
</dbReference>
<evidence type="ECO:0000313" key="1">
    <source>
        <dbReference type="EMBL" id="CCJ33849.1"/>
    </source>
</evidence>
<dbReference type="eggNOG" id="ENOG502Z9KN">
    <property type="taxonomic scope" value="Bacteria"/>
</dbReference>
<dbReference type="STRING" id="857293.CAAU_1765"/>
<sequence>MKLVGFLKPVKLEWLNLTVEELKKGNDSENIRQFLKDYISNFYQSKDTIRKAAAILMNAWVDVEYKNIRDFALDLYDNVKEEEKIALHYGLMMIAFPIFNDIVSLIGKALYLDERFKLENIKNKIYEKWGERQTLKYSIDRIIMSLKEWGLIENEKIGIYKSGKKIIIENAQVKAFLIACYLIAQNRDYIDIVEAENLYSFFPFLYNLNLTELNNIDILSKNNIGSNIVIGVKDL</sequence>